<dbReference type="AlphaFoldDB" id="A0ABD0ZJC1"/>
<feature type="transmembrane region" description="Helical" evidence="10">
    <location>
        <begin position="188"/>
        <end position="205"/>
    </location>
</feature>
<keyword evidence="9 10" id="KW-0472">Membrane</keyword>
<comment type="function">
    <text evidence="10">Potassium transporter.</text>
</comment>
<evidence type="ECO:0000256" key="11">
    <source>
        <dbReference type="SAM" id="MobiDB-lite"/>
    </source>
</evidence>
<keyword evidence="7 10" id="KW-1133">Transmembrane helix</keyword>
<gene>
    <name evidence="14" type="ORF">V5N11_029712</name>
</gene>
<evidence type="ECO:0000313" key="14">
    <source>
        <dbReference type="EMBL" id="KAL1194763.1"/>
    </source>
</evidence>
<dbReference type="Pfam" id="PF22776">
    <property type="entry name" value="K_trans_C"/>
    <property type="match status" value="1"/>
</dbReference>
<protein>
    <recommendedName>
        <fullName evidence="10">Potassium transporter</fullName>
    </recommendedName>
</protein>
<reference evidence="14 15" key="1">
    <citation type="submission" date="2024-04" db="EMBL/GenBank/DDBJ databases">
        <title>Genome assembly C_amara_ONT_v2.</title>
        <authorList>
            <person name="Yant L."/>
            <person name="Moore C."/>
            <person name="Slenker M."/>
        </authorList>
    </citation>
    <scope>NUCLEOTIDE SEQUENCE [LARGE SCALE GENOMIC DNA]</scope>
    <source>
        <tissue evidence="14">Leaf</tissue>
    </source>
</reference>
<evidence type="ECO:0000256" key="1">
    <source>
        <dbReference type="ARBA" id="ARBA00004651"/>
    </source>
</evidence>
<evidence type="ECO:0000256" key="4">
    <source>
        <dbReference type="ARBA" id="ARBA00022538"/>
    </source>
</evidence>
<evidence type="ECO:0000256" key="6">
    <source>
        <dbReference type="ARBA" id="ARBA00022958"/>
    </source>
</evidence>
<comment type="caution">
    <text evidence="10">Lacks conserved residue(s) required for the propagation of feature annotation.</text>
</comment>
<comment type="similarity">
    <text evidence="2 10">Belongs to the HAK/KUP transporter (TC 2.A.72.3) family.</text>
</comment>
<keyword evidence="4 10" id="KW-0633">Potassium transport</keyword>
<dbReference type="InterPro" id="IPR053952">
    <property type="entry name" value="K_trans_C"/>
</dbReference>
<dbReference type="EMBL" id="JBANAX010000747">
    <property type="protein sequence ID" value="KAL1194763.1"/>
    <property type="molecule type" value="Genomic_DNA"/>
</dbReference>
<dbReference type="PANTHER" id="PTHR30540">
    <property type="entry name" value="OSMOTIC STRESS POTASSIUM TRANSPORTER"/>
    <property type="match status" value="1"/>
</dbReference>
<feature type="transmembrane region" description="Helical" evidence="10">
    <location>
        <begin position="337"/>
        <end position="363"/>
    </location>
</feature>
<comment type="caution">
    <text evidence="14">The sequence shown here is derived from an EMBL/GenBank/DDBJ whole genome shotgun (WGS) entry which is preliminary data.</text>
</comment>
<feature type="transmembrane region" description="Helical" evidence="10">
    <location>
        <begin position="217"/>
        <end position="239"/>
    </location>
</feature>
<evidence type="ECO:0000256" key="2">
    <source>
        <dbReference type="ARBA" id="ARBA00008440"/>
    </source>
</evidence>
<feature type="transmembrane region" description="Helical" evidence="10">
    <location>
        <begin position="474"/>
        <end position="496"/>
    </location>
</feature>
<feature type="transmembrane region" description="Helical" evidence="10">
    <location>
        <begin position="296"/>
        <end position="317"/>
    </location>
</feature>
<evidence type="ECO:0000256" key="10">
    <source>
        <dbReference type="RuleBase" id="RU321113"/>
    </source>
</evidence>
<evidence type="ECO:0000259" key="12">
    <source>
        <dbReference type="Pfam" id="PF02705"/>
    </source>
</evidence>
<evidence type="ECO:0000256" key="8">
    <source>
        <dbReference type="ARBA" id="ARBA00023065"/>
    </source>
</evidence>
<feature type="domain" description="K+ potassium transporter integral membrane" evidence="12">
    <location>
        <begin position="86"/>
        <end position="512"/>
    </location>
</feature>
<keyword evidence="3" id="KW-0813">Transport</keyword>
<dbReference type="Pfam" id="PF02705">
    <property type="entry name" value="K_trans"/>
    <property type="match status" value="1"/>
</dbReference>
<comment type="subcellular location">
    <subcellularLocation>
        <location evidence="1">Cell membrane</location>
        <topology evidence="1">Multi-pass membrane protein</topology>
    </subcellularLocation>
    <subcellularLocation>
        <location evidence="10">Membrane</location>
        <topology evidence="10">Multi-pass membrane protein</topology>
    </subcellularLocation>
</comment>
<feature type="transmembrane region" description="Helical" evidence="10">
    <location>
        <begin position="384"/>
        <end position="406"/>
    </location>
</feature>
<feature type="transmembrane region" description="Helical" evidence="10">
    <location>
        <begin position="446"/>
        <end position="468"/>
    </location>
</feature>
<feature type="transmembrane region" description="Helical" evidence="10">
    <location>
        <begin position="418"/>
        <end position="439"/>
    </location>
</feature>
<accession>A0ABD0ZJC1</accession>
<dbReference type="GO" id="GO:0005886">
    <property type="term" value="C:plasma membrane"/>
    <property type="evidence" value="ECO:0007669"/>
    <property type="project" value="UniProtKB-SubCell"/>
</dbReference>
<dbReference type="GO" id="GO:0015079">
    <property type="term" value="F:potassium ion transmembrane transporter activity"/>
    <property type="evidence" value="ECO:0007669"/>
    <property type="project" value="UniProtKB-UniRule"/>
</dbReference>
<dbReference type="NCBIfam" id="TIGR00794">
    <property type="entry name" value="kup"/>
    <property type="match status" value="1"/>
</dbReference>
<dbReference type="InterPro" id="IPR053951">
    <property type="entry name" value="K_trans_N"/>
</dbReference>
<keyword evidence="8 10" id="KW-0406">Ion transport</keyword>
<sequence>MAGRVEAATMGGEIDEEGDERGSMWELDQKLDQSMDEEAGRLRNMYREKKFSALLLLQLSFQSLGVVYGDLGTSPLYVFYNTFPHANDNGQGGTLALYSLLCRHAKVKTIQNQHRTDEELTTYSRTTFHEHSFAAKTKRWLEKRTSRKTALLIIVLVGTCMVIGDGILTPAISVLSAAGGLRVNLPHISNGIVVFVAVVILVSLFSVQHYGTDRVGWLFAPIVFLWFLSIASIGMYNIWKHDTSVLKAFSPVYIYRYFKRGGRDRWTSLGGIMLSITGIEALFADLSHFPVSAVQIAFTVIVFPCLLLAYSGQAAYIRRYPDHVADAFYRSIPGSVYWPMFIIATAAAIVASQATISATFSLVKQALAHGCFPRVKVVHTSRKFLGQIYVPDINWILMILCIAVTAGFKNQSQIGNAYGTAVVIVMLVTTLLMTLIMILVWRCHWVLVLIFTILSLVVECTYFSAMLFKIDQGGWVPLVIAAAFLLIMSVWHYGTLKRYEFEMHSRVSMAWILGLGPRLGLVRVPGVGLVYTELASGVPHIFSHFITNLPAIHSVVVFVCVKNLPVYTVPEEERFLVKRIGPKNFHMFRCVARYGYRDLHKKDDDFEKRLFESLFLYVRLESMMEGGCSDSDEYSNCGSQQQLKDKLGNGNENENLATFDTFDSIESITPVKRVSHTVTASSQMSGGVDELEFINRCRDAGVVHIMGNTVIRARREARFYKKIAIDYVYAFLRKICREHSAIYNVPQESLLNVGQIFYV</sequence>
<organism evidence="14 15">
    <name type="scientific">Cardamine amara subsp. amara</name>
    <dbReference type="NCBI Taxonomy" id="228776"/>
    <lineage>
        <taxon>Eukaryota</taxon>
        <taxon>Viridiplantae</taxon>
        <taxon>Streptophyta</taxon>
        <taxon>Embryophyta</taxon>
        <taxon>Tracheophyta</taxon>
        <taxon>Spermatophyta</taxon>
        <taxon>Magnoliopsida</taxon>
        <taxon>eudicotyledons</taxon>
        <taxon>Gunneridae</taxon>
        <taxon>Pentapetalae</taxon>
        <taxon>rosids</taxon>
        <taxon>malvids</taxon>
        <taxon>Brassicales</taxon>
        <taxon>Brassicaceae</taxon>
        <taxon>Cardamineae</taxon>
        <taxon>Cardamine</taxon>
    </lineage>
</organism>
<dbReference type="Proteomes" id="UP001558713">
    <property type="component" value="Unassembled WGS sequence"/>
</dbReference>
<proteinExistence type="inferred from homology"/>
<feature type="transmembrane region" description="Helical" evidence="10">
    <location>
        <begin position="149"/>
        <end position="168"/>
    </location>
</feature>
<name>A0ABD0ZJC1_CARAN</name>
<dbReference type="PANTHER" id="PTHR30540:SF123">
    <property type="entry name" value="POTASSIUM TRANSPORTER 11"/>
    <property type="match status" value="1"/>
</dbReference>
<dbReference type="InterPro" id="IPR003855">
    <property type="entry name" value="K+_transporter"/>
</dbReference>
<evidence type="ECO:0000256" key="3">
    <source>
        <dbReference type="ARBA" id="ARBA00022448"/>
    </source>
</evidence>
<keyword evidence="5 10" id="KW-0812">Transmembrane</keyword>
<keyword evidence="6 10" id="KW-0630">Potassium</keyword>
<evidence type="ECO:0000313" key="15">
    <source>
        <dbReference type="Proteomes" id="UP001558713"/>
    </source>
</evidence>
<evidence type="ECO:0000259" key="13">
    <source>
        <dbReference type="Pfam" id="PF22776"/>
    </source>
</evidence>
<keyword evidence="15" id="KW-1185">Reference proteome</keyword>
<feature type="domain" description="K+ potassium transporter C-terminal" evidence="13">
    <location>
        <begin position="525"/>
        <end position="756"/>
    </location>
</feature>
<evidence type="ECO:0000256" key="7">
    <source>
        <dbReference type="ARBA" id="ARBA00022989"/>
    </source>
</evidence>
<evidence type="ECO:0000256" key="5">
    <source>
        <dbReference type="ARBA" id="ARBA00022692"/>
    </source>
</evidence>
<evidence type="ECO:0000256" key="9">
    <source>
        <dbReference type="ARBA" id="ARBA00023136"/>
    </source>
</evidence>
<feature type="region of interest" description="Disordered" evidence="11">
    <location>
        <begin position="1"/>
        <end position="22"/>
    </location>
</feature>